<reference evidence="11" key="1">
    <citation type="submission" date="2021-02" db="EMBL/GenBank/DDBJ databases">
        <authorList>
            <person name="Nowell W R."/>
        </authorList>
    </citation>
    <scope>NUCLEOTIDE SEQUENCE</scope>
</reference>
<evidence type="ECO:0000259" key="9">
    <source>
        <dbReference type="PROSITE" id="PS51030"/>
    </source>
</evidence>
<dbReference type="OrthoDB" id="6355676at2759"/>
<evidence type="ECO:0008006" key="13">
    <source>
        <dbReference type="Google" id="ProtNLM"/>
    </source>
</evidence>
<dbReference type="InterPro" id="IPR035500">
    <property type="entry name" value="NHR-like_dom_sf"/>
</dbReference>
<feature type="domain" description="NR LBD" evidence="10">
    <location>
        <begin position="181"/>
        <end position="422"/>
    </location>
</feature>
<dbReference type="Proteomes" id="UP000663852">
    <property type="component" value="Unassembled WGS sequence"/>
</dbReference>
<sequence>MSDSVFPFLSSNHPTAGICFECMNENSIYTVKQEELLYVDDYLFDPNINISTMLEQYDISRFGDNRKEKKQLEKRDLQCVVCGARAFGYNFDQITCESCKAFFRRNALRNIKEIRCRFNGNCQITAENRRHCAGCRIRKCFAVGMRKEWIRSEEEKTIKRLRLDMTRRAKHNKVTIDRHPSDFQSISLLNSTHRTHLNNLAHCYDQYVSEPTISGYTPPNELLCLRLHDFYNRKRPVIVNFINYFKHLPEFQQVNIDDQVLLIKQNAHALLPINYALLKTPSHSKFRYTYVQTIGCINQINLHTIYQFLSNSFVSFVVSDPLVIKLFTVILFFTTNTQTTNIDTSEYKQLDYIKRIQTNYVELLWLYMVEKFGENQARNLYMNMIVKYLHLQDMIEQINTIIRLNDDVQFLDGLLKTILQLT</sequence>
<name>A0A814B3U9_ADIRI</name>
<dbReference type="Pfam" id="PF00105">
    <property type="entry name" value="zf-C4"/>
    <property type="match status" value="1"/>
</dbReference>
<dbReference type="PANTHER" id="PTHR24082:SF283">
    <property type="entry name" value="NUCLEAR HORMONE RECEPTOR HR96"/>
    <property type="match status" value="1"/>
</dbReference>
<dbReference type="GO" id="GO:0000122">
    <property type="term" value="P:negative regulation of transcription by RNA polymerase II"/>
    <property type="evidence" value="ECO:0007669"/>
    <property type="project" value="TreeGrafter"/>
</dbReference>
<dbReference type="PROSITE" id="PS00031">
    <property type="entry name" value="NUCLEAR_REC_DBD_1"/>
    <property type="match status" value="1"/>
</dbReference>
<dbReference type="GO" id="GO:0000978">
    <property type="term" value="F:RNA polymerase II cis-regulatory region sequence-specific DNA binding"/>
    <property type="evidence" value="ECO:0007669"/>
    <property type="project" value="TreeGrafter"/>
</dbReference>
<dbReference type="InterPro" id="IPR000536">
    <property type="entry name" value="Nucl_hrmn_rcpt_lig-bd"/>
</dbReference>
<dbReference type="GO" id="GO:0008270">
    <property type="term" value="F:zinc ion binding"/>
    <property type="evidence" value="ECO:0007669"/>
    <property type="project" value="UniProtKB-KW"/>
</dbReference>
<feature type="domain" description="Nuclear receptor" evidence="9">
    <location>
        <begin position="76"/>
        <end position="152"/>
    </location>
</feature>
<dbReference type="GO" id="GO:0004879">
    <property type="term" value="F:nuclear receptor activity"/>
    <property type="evidence" value="ECO:0007669"/>
    <property type="project" value="TreeGrafter"/>
</dbReference>
<evidence type="ECO:0000256" key="8">
    <source>
        <dbReference type="ARBA" id="ARBA00023242"/>
    </source>
</evidence>
<dbReference type="GO" id="GO:0045944">
    <property type="term" value="P:positive regulation of transcription by RNA polymerase II"/>
    <property type="evidence" value="ECO:0007669"/>
    <property type="project" value="TreeGrafter"/>
</dbReference>
<accession>A0A814B3U9</accession>
<gene>
    <name evidence="11" type="ORF">EDS130_LOCUS10796</name>
</gene>
<dbReference type="SUPFAM" id="SSF57716">
    <property type="entry name" value="Glucocorticoid receptor-like (DNA-binding domain)"/>
    <property type="match status" value="1"/>
</dbReference>
<evidence type="ECO:0000256" key="3">
    <source>
        <dbReference type="ARBA" id="ARBA00022833"/>
    </source>
</evidence>
<dbReference type="GO" id="GO:0030154">
    <property type="term" value="P:cell differentiation"/>
    <property type="evidence" value="ECO:0007669"/>
    <property type="project" value="TreeGrafter"/>
</dbReference>
<evidence type="ECO:0000259" key="10">
    <source>
        <dbReference type="PROSITE" id="PS51843"/>
    </source>
</evidence>
<keyword evidence="1" id="KW-0479">Metal-binding</keyword>
<evidence type="ECO:0000256" key="1">
    <source>
        <dbReference type="ARBA" id="ARBA00022723"/>
    </source>
</evidence>
<organism evidence="11 12">
    <name type="scientific">Adineta ricciae</name>
    <name type="common">Rotifer</name>
    <dbReference type="NCBI Taxonomy" id="249248"/>
    <lineage>
        <taxon>Eukaryota</taxon>
        <taxon>Metazoa</taxon>
        <taxon>Spiralia</taxon>
        <taxon>Gnathifera</taxon>
        <taxon>Rotifera</taxon>
        <taxon>Eurotatoria</taxon>
        <taxon>Bdelloidea</taxon>
        <taxon>Adinetida</taxon>
        <taxon>Adinetidae</taxon>
        <taxon>Adineta</taxon>
    </lineage>
</organism>
<keyword evidence="7" id="KW-0675">Receptor</keyword>
<dbReference type="SUPFAM" id="SSF48508">
    <property type="entry name" value="Nuclear receptor ligand-binding domain"/>
    <property type="match status" value="1"/>
</dbReference>
<dbReference type="Gene3D" id="3.30.50.10">
    <property type="entry name" value="Erythroid Transcription Factor GATA-1, subunit A"/>
    <property type="match status" value="1"/>
</dbReference>
<keyword evidence="2" id="KW-0863">Zinc-finger</keyword>
<evidence type="ECO:0000256" key="5">
    <source>
        <dbReference type="ARBA" id="ARBA00023125"/>
    </source>
</evidence>
<dbReference type="PANTHER" id="PTHR24082">
    <property type="entry name" value="NUCLEAR HORMONE RECEPTOR"/>
    <property type="match status" value="1"/>
</dbReference>
<keyword evidence="8" id="KW-0539">Nucleus</keyword>
<dbReference type="SMART" id="SM00399">
    <property type="entry name" value="ZnF_C4"/>
    <property type="match status" value="1"/>
</dbReference>
<comment type="caution">
    <text evidence="11">The sequence shown here is derived from an EMBL/GenBank/DDBJ whole genome shotgun (WGS) entry which is preliminary data.</text>
</comment>
<evidence type="ECO:0000256" key="2">
    <source>
        <dbReference type="ARBA" id="ARBA00022771"/>
    </source>
</evidence>
<evidence type="ECO:0000256" key="4">
    <source>
        <dbReference type="ARBA" id="ARBA00023015"/>
    </source>
</evidence>
<proteinExistence type="predicted"/>
<evidence type="ECO:0000256" key="6">
    <source>
        <dbReference type="ARBA" id="ARBA00023163"/>
    </source>
</evidence>
<evidence type="ECO:0000313" key="11">
    <source>
        <dbReference type="EMBL" id="CAF0921553.1"/>
    </source>
</evidence>
<evidence type="ECO:0000313" key="12">
    <source>
        <dbReference type="Proteomes" id="UP000663852"/>
    </source>
</evidence>
<protein>
    <recommendedName>
        <fullName evidence="13">Nuclear receptor domain-containing protein</fullName>
    </recommendedName>
</protein>
<evidence type="ECO:0000256" key="7">
    <source>
        <dbReference type="ARBA" id="ARBA00023170"/>
    </source>
</evidence>
<keyword evidence="5" id="KW-0238">DNA-binding</keyword>
<dbReference type="InterPro" id="IPR001723">
    <property type="entry name" value="Nuclear_hrmn_rcpt"/>
</dbReference>
<dbReference type="Gene3D" id="1.10.565.10">
    <property type="entry name" value="Retinoid X Receptor"/>
    <property type="match status" value="1"/>
</dbReference>
<dbReference type="InterPro" id="IPR050234">
    <property type="entry name" value="Nuclear_hormone_rcpt_NR1"/>
</dbReference>
<dbReference type="AlphaFoldDB" id="A0A814B3U9"/>
<dbReference type="InterPro" id="IPR013088">
    <property type="entry name" value="Znf_NHR/GATA"/>
</dbReference>
<dbReference type="EMBL" id="CAJNOJ010000038">
    <property type="protein sequence ID" value="CAF0921553.1"/>
    <property type="molecule type" value="Genomic_DNA"/>
</dbReference>
<dbReference type="PRINTS" id="PR00047">
    <property type="entry name" value="STROIDFINGER"/>
</dbReference>
<keyword evidence="3" id="KW-0862">Zinc</keyword>
<dbReference type="InterPro" id="IPR001628">
    <property type="entry name" value="Znf_hrmn_rcpt"/>
</dbReference>
<dbReference type="PRINTS" id="PR00398">
    <property type="entry name" value="STRDHORMONER"/>
</dbReference>
<keyword evidence="4" id="KW-0805">Transcription regulation</keyword>
<dbReference type="PROSITE" id="PS51030">
    <property type="entry name" value="NUCLEAR_REC_DBD_2"/>
    <property type="match status" value="1"/>
</dbReference>
<dbReference type="PROSITE" id="PS51843">
    <property type="entry name" value="NR_LBD"/>
    <property type="match status" value="1"/>
</dbReference>
<keyword evidence="6" id="KW-0804">Transcription</keyword>